<dbReference type="Pfam" id="PF08436">
    <property type="entry name" value="DXP_redisom_C"/>
    <property type="match status" value="1"/>
</dbReference>
<keyword evidence="11 18" id="KW-1133">Transmembrane helix</keyword>
<evidence type="ECO:0000256" key="11">
    <source>
        <dbReference type="ARBA" id="ARBA00022989"/>
    </source>
</evidence>
<organism evidence="21">
    <name type="scientific">Knufia peltigerae</name>
    <dbReference type="NCBI Taxonomy" id="1002370"/>
    <lineage>
        <taxon>Eukaryota</taxon>
        <taxon>Fungi</taxon>
        <taxon>Dikarya</taxon>
        <taxon>Ascomycota</taxon>
        <taxon>Pezizomycotina</taxon>
        <taxon>Eurotiomycetes</taxon>
        <taxon>Chaetothyriomycetidae</taxon>
        <taxon>Chaetothyriales</taxon>
        <taxon>Trichomeriaceae</taxon>
        <taxon>Knufia</taxon>
    </lineage>
</organism>
<feature type="transmembrane region" description="Helical" evidence="18">
    <location>
        <begin position="6"/>
        <end position="30"/>
    </location>
</feature>
<dbReference type="PROSITE" id="PS01315">
    <property type="entry name" value="CDS"/>
    <property type="match status" value="1"/>
</dbReference>
<dbReference type="SUPFAM" id="SSF69055">
    <property type="entry name" value="1-deoxy-D-xylulose-5-phosphate reductoisomerase, C-terminal domain"/>
    <property type="match status" value="1"/>
</dbReference>
<feature type="transmembrane region" description="Helical" evidence="18">
    <location>
        <begin position="42"/>
        <end position="61"/>
    </location>
</feature>
<keyword evidence="14" id="KW-0464">Manganese</keyword>
<evidence type="ECO:0000256" key="18">
    <source>
        <dbReference type="SAM" id="Phobius"/>
    </source>
</evidence>
<accession>A0AA38XVK3</accession>
<dbReference type="EC" id="2.7.7.41" evidence="17"/>
<dbReference type="PANTHER" id="PTHR30525:SF0">
    <property type="entry name" value="1-DEOXY-D-XYLULOSE 5-PHOSPHATE REDUCTOISOMERASE, CHLOROPLASTIC"/>
    <property type="match status" value="1"/>
</dbReference>
<feature type="transmembrane region" description="Helical" evidence="18">
    <location>
        <begin position="201"/>
        <end position="221"/>
    </location>
</feature>
<evidence type="ECO:0000256" key="6">
    <source>
        <dbReference type="ARBA" id="ARBA00010185"/>
    </source>
</evidence>
<dbReference type="GO" id="GO:0004605">
    <property type="term" value="F:phosphatidate cytidylyltransferase activity"/>
    <property type="evidence" value="ECO:0007669"/>
    <property type="project" value="UniProtKB-EC"/>
</dbReference>
<dbReference type="InterPro" id="IPR003821">
    <property type="entry name" value="DXP_reductoisomerase"/>
</dbReference>
<comment type="catalytic activity">
    <reaction evidence="16">
        <text>2-C-methyl-D-erythritol 4-phosphate + NADP(+) = 1-deoxy-D-xylulose 5-phosphate + NADPH + H(+)</text>
        <dbReference type="Rhea" id="RHEA:13717"/>
        <dbReference type="ChEBI" id="CHEBI:15378"/>
        <dbReference type="ChEBI" id="CHEBI:57783"/>
        <dbReference type="ChEBI" id="CHEBI:57792"/>
        <dbReference type="ChEBI" id="CHEBI:58262"/>
        <dbReference type="ChEBI" id="CHEBI:58349"/>
        <dbReference type="EC" id="1.1.1.267"/>
    </reaction>
    <physiologicalReaction direction="right-to-left" evidence="16">
        <dbReference type="Rhea" id="RHEA:13719"/>
    </physiologicalReaction>
</comment>
<evidence type="ECO:0000259" key="19">
    <source>
        <dbReference type="Pfam" id="PF08436"/>
    </source>
</evidence>
<evidence type="ECO:0000259" key="20">
    <source>
        <dbReference type="Pfam" id="PF13288"/>
    </source>
</evidence>
<feature type="transmembrane region" description="Helical" evidence="18">
    <location>
        <begin position="67"/>
        <end position="90"/>
    </location>
</feature>
<keyword evidence="12" id="KW-0560">Oxidoreductase</keyword>
<dbReference type="GO" id="GO:0070402">
    <property type="term" value="F:NADPH binding"/>
    <property type="evidence" value="ECO:0007669"/>
    <property type="project" value="InterPro"/>
</dbReference>
<dbReference type="GO" id="GO:0016020">
    <property type="term" value="C:membrane"/>
    <property type="evidence" value="ECO:0007669"/>
    <property type="project" value="UniProtKB-SubCell"/>
</dbReference>
<evidence type="ECO:0000256" key="14">
    <source>
        <dbReference type="ARBA" id="ARBA00023211"/>
    </source>
</evidence>
<dbReference type="SUPFAM" id="SSF51735">
    <property type="entry name" value="NAD(P)-binding Rossmann-fold domains"/>
    <property type="match status" value="1"/>
</dbReference>
<dbReference type="InterPro" id="IPR036169">
    <property type="entry name" value="DXPR_C_sf"/>
</dbReference>
<comment type="cofactor">
    <cofactor evidence="2">
        <name>Mg(2+)</name>
        <dbReference type="ChEBI" id="CHEBI:18420"/>
    </cofactor>
</comment>
<keyword evidence="8 17" id="KW-0812">Transmembrane</keyword>
<evidence type="ECO:0000256" key="2">
    <source>
        <dbReference type="ARBA" id="ARBA00001946"/>
    </source>
</evidence>
<feature type="transmembrane region" description="Helical" evidence="18">
    <location>
        <begin position="134"/>
        <end position="154"/>
    </location>
</feature>
<evidence type="ECO:0000256" key="16">
    <source>
        <dbReference type="ARBA" id="ARBA00048543"/>
    </source>
</evidence>
<protein>
    <recommendedName>
        <fullName evidence="17">Phosphatidate cytidylyltransferase</fullName>
        <ecNumber evidence="17">2.7.7.41</ecNumber>
    </recommendedName>
</protein>
<evidence type="ECO:0000256" key="12">
    <source>
        <dbReference type="ARBA" id="ARBA00023002"/>
    </source>
</evidence>
<evidence type="ECO:0000313" key="21">
    <source>
        <dbReference type="EMBL" id="KAJ9624654.1"/>
    </source>
</evidence>
<dbReference type="Gene3D" id="3.40.50.720">
    <property type="entry name" value="NAD(P)-binding Rossmann-like Domain"/>
    <property type="match status" value="1"/>
</dbReference>
<feature type="transmembrane region" description="Helical" evidence="18">
    <location>
        <begin position="102"/>
        <end position="122"/>
    </location>
</feature>
<keyword evidence="17" id="KW-0548">Nucleotidyltransferase</keyword>
<comment type="caution">
    <text evidence="21">The sequence shown here is derived from an EMBL/GenBank/DDBJ whole genome shotgun (WGS) entry which is preliminary data.</text>
</comment>
<dbReference type="Pfam" id="PF13288">
    <property type="entry name" value="DXPR_C"/>
    <property type="match status" value="1"/>
</dbReference>
<dbReference type="SUPFAM" id="SSF55347">
    <property type="entry name" value="Glyceraldehyde-3-phosphate dehydrogenase-like, C-terminal domain"/>
    <property type="match status" value="1"/>
</dbReference>
<sequence>MAPVAIAAILLLPTQWLAAAAAAVLLIGLWEWLKLADVEDTLARTVLLVLNLVLMVLLVWADAGTLVLFQIATLVGVAWWLGALVWLRFFNFGAQPGSPARILKLLAGTLAIVPAWAALVLIHAGGDPPGHQGHLWLLAALALVWAADSGAYFAGRHFGKHKLAPRISPNKTWEGLVGGLIAGVAVAVGLGWLAGIDAAHLPGLLITSVVAVFASVLGDLFESLIKRHAGAKDSGHLIPGHGGVLDRVDDLRRVAVFGATGSIGASTLDVIARHPLRYQATVLAAGSQVQALLALCRQHRPAHAVIADETLYAELRDGLRDAGLATQAHAGHAALDQLAASDACDTVVAAIVGAAGLSSTLAAAAAGKRILLANKESLVLAGELLTRTAERAGAEIIPIDSEHSAIFQCLRSRDASLDGAGVRRILLTASGGPFRGRSRAELQQVTPAQAVAHPKWSMGPKISVDSATLMNKGLEVIEAHHLFGIPGERIEVLVHPQSLVHSLVEFVDGSTLAQMGLPDMRTTLAVGLGWPQRIESGVSGLDLLTQGRLDFEAPDTDAFPCLALAWQAMRAGGTAPAVLNAANEEAVSAFLQGRIGFLTIPTLVANALSTLPTEPADTLEVLLSADQRARQLTLNAIDAT</sequence>
<comment type="similarity">
    <text evidence="6 17">Belongs to the CDS family.</text>
</comment>
<feature type="domain" description="1-deoxy-D-xylulose 5-phosphate reductoisomerase C-terminal" evidence="19">
    <location>
        <begin position="396"/>
        <end position="483"/>
    </location>
</feature>
<dbReference type="Gene3D" id="1.10.1740.10">
    <property type="match status" value="1"/>
</dbReference>
<comment type="subcellular location">
    <subcellularLocation>
        <location evidence="3">Membrane</location>
        <topology evidence="3">Multi-pass membrane protein</topology>
    </subcellularLocation>
</comment>
<evidence type="ECO:0000256" key="13">
    <source>
        <dbReference type="ARBA" id="ARBA00023136"/>
    </source>
</evidence>
<dbReference type="Pfam" id="PF01148">
    <property type="entry name" value="CTP_transf_1"/>
    <property type="match status" value="1"/>
</dbReference>
<keyword evidence="15" id="KW-0414">Isoprene biosynthesis</keyword>
<reference evidence="21" key="1">
    <citation type="submission" date="2022-10" db="EMBL/GenBank/DDBJ databases">
        <title>Culturing micro-colonial fungi from biological soil crusts in the Mojave desert and describing Neophaeococcomyces mojavensis, and introducing the new genera and species Taxawa tesnikishii.</title>
        <authorList>
            <person name="Kurbessoian T."/>
            <person name="Stajich J.E."/>
        </authorList>
    </citation>
    <scope>NUCLEOTIDE SEQUENCE</scope>
    <source>
        <strain evidence="21">TK_35</strain>
    </source>
</reference>
<name>A0AA38XVK3_9EURO</name>
<dbReference type="InterPro" id="IPR026877">
    <property type="entry name" value="DXPR_C"/>
</dbReference>
<feature type="domain" description="DXP reductoisomerase C-terminal" evidence="20">
    <location>
        <begin position="515"/>
        <end position="631"/>
    </location>
</feature>
<comment type="cofactor">
    <cofactor evidence="1">
        <name>Mn(2+)</name>
        <dbReference type="ChEBI" id="CHEBI:29035"/>
    </cofactor>
</comment>
<evidence type="ECO:0000256" key="3">
    <source>
        <dbReference type="ARBA" id="ARBA00004141"/>
    </source>
</evidence>
<keyword evidence="7 17" id="KW-0808">Transferase</keyword>
<dbReference type="InterPro" id="IPR013644">
    <property type="entry name" value="DXP_reductoisomerase_C"/>
</dbReference>
<comment type="pathway">
    <text evidence="4">Isoprenoid biosynthesis; isopentenyl diphosphate biosynthesis via DXP pathway; isopentenyl diphosphate from 1-deoxy-D-xylulose 5-phosphate: step 1/6.</text>
</comment>
<dbReference type="HAMAP" id="MF_00183">
    <property type="entry name" value="DXP_reductoisom"/>
    <property type="match status" value="1"/>
</dbReference>
<keyword evidence="13 18" id="KW-0472">Membrane</keyword>
<dbReference type="FunFam" id="3.40.50.720:FF:000045">
    <property type="entry name" value="1-deoxy-D-xylulose 5-phosphate reductoisomerase"/>
    <property type="match status" value="1"/>
</dbReference>
<evidence type="ECO:0000256" key="15">
    <source>
        <dbReference type="ARBA" id="ARBA00023229"/>
    </source>
</evidence>
<evidence type="ECO:0000256" key="4">
    <source>
        <dbReference type="ARBA" id="ARBA00005094"/>
    </source>
</evidence>
<comment type="catalytic activity">
    <reaction evidence="17">
        <text>a 1,2-diacyl-sn-glycero-3-phosphate + CTP + H(+) = a CDP-1,2-diacyl-sn-glycerol + diphosphate</text>
        <dbReference type="Rhea" id="RHEA:16229"/>
        <dbReference type="ChEBI" id="CHEBI:15378"/>
        <dbReference type="ChEBI" id="CHEBI:33019"/>
        <dbReference type="ChEBI" id="CHEBI:37563"/>
        <dbReference type="ChEBI" id="CHEBI:58332"/>
        <dbReference type="ChEBI" id="CHEBI:58608"/>
        <dbReference type="EC" id="2.7.7.41"/>
    </reaction>
</comment>
<evidence type="ECO:0000256" key="5">
    <source>
        <dbReference type="ARBA" id="ARBA00006825"/>
    </source>
</evidence>
<feature type="transmembrane region" description="Helical" evidence="18">
    <location>
        <begin position="175"/>
        <end position="195"/>
    </location>
</feature>
<evidence type="ECO:0000256" key="9">
    <source>
        <dbReference type="ARBA" id="ARBA00022723"/>
    </source>
</evidence>
<dbReference type="NCBIfam" id="TIGR00243">
    <property type="entry name" value="Dxr"/>
    <property type="match status" value="1"/>
</dbReference>
<proteinExistence type="inferred from homology"/>
<comment type="pathway">
    <text evidence="17">Phospholipid metabolism; CDP-diacylglycerol biosynthesis; CDP-diacylglycerol from sn-glycerol 3-phosphate: step 3/3.</text>
</comment>
<keyword evidence="9" id="KW-0479">Metal-binding</keyword>
<dbReference type="InterPro" id="IPR000374">
    <property type="entry name" value="PC_trans"/>
</dbReference>
<comment type="similarity">
    <text evidence="5">Belongs to the DXR family.</text>
</comment>
<gene>
    <name evidence="21" type="ORF">H2204_010693</name>
</gene>
<evidence type="ECO:0000256" key="8">
    <source>
        <dbReference type="ARBA" id="ARBA00022692"/>
    </source>
</evidence>
<dbReference type="GO" id="GO:0008299">
    <property type="term" value="P:isoprenoid biosynthetic process"/>
    <property type="evidence" value="ECO:0007669"/>
    <property type="project" value="UniProtKB-KW"/>
</dbReference>
<evidence type="ECO:0000256" key="17">
    <source>
        <dbReference type="RuleBase" id="RU003938"/>
    </source>
</evidence>
<dbReference type="InterPro" id="IPR036291">
    <property type="entry name" value="NAD(P)-bd_dom_sf"/>
</dbReference>
<dbReference type="GO" id="GO:0030604">
    <property type="term" value="F:1-deoxy-D-xylulose-5-phosphate reductoisomerase activity"/>
    <property type="evidence" value="ECO:0007669"/>
    <property type="project" value="UniProtKB-EC"/>
</dbReference>
<keyword evidence="10" id="KW-0521">NADP</keyword>
<dbReference type="PANTHER" id="PTHR30525">
    <property type="entry name" value="1-DEOXY-D-XYLULOSE 5-PHOSPHATE REDUCTOISOMERASE"/>
    <property type="match status" value="1"/>
</dbReference>
<dbReference type="GO" id="GO:0030145">
    <property type="term" value="F:manganese ion binding"/>
    <property type="evidence" value="ECO:0007669"/>
    <property type="project" value="TreeGrafter"/>
</dbReference>
<dbReference type="AlphaFoldDB" id="A0AA38XVK3"/>
<dbReference type="EMBL" id="JAPDRN010000092">
    <property type="protein sequence ID" value="KAJ9624654.1"/>
    <property type="molecule type" value="Genomic_DNA"/>
</dbReference>
<evidence type="ECO:0000256" key="10">
    <source>
        <dbReference type="ARBA" id="ARBA00022857"/>
    </source>
</evidence>
<evidence type="ECO:0000256" key="7">
    <source>
        <dbReference type="ARBA" id="ARBA00022679"/>
    </source>
</evidence>
<evidence type="ECO:0000256" key="1">
    <source>
        <dbReference type="ARBA" id="ARBA00001936"/>
    </source>
</evidence>